<dbReference type="InterPro" id="IPR049799">
    <property type="entry name" value="SitI3-like"/>
</dbReference>
<comment type="caution">
    <text evidence="1">The sequence shown here is derived from an EMBL/GenBank/DDBJ whole genome shotgun (WGS) entry which is preliminary data.</text>
</comment>
<dbReference type="RefSeq" id="WP_145774685.1">
    <property type="nucleotide sequence ID" value="NZ_BAAATQ010000312.1"/>
</dbReference>
<gene>
    <name evidence="1" type="ORF">JD77_02719</name>
</gene>
<evidence type="ECO:0000313" key="2">
    <source>
        <dbReference type="Proteomes" id="UP000319825"/>
    </source>
</evidence>
<dbReference type="Proteomes" id="UP000319825">
    <property type="component" value="Unassembled WGS sequence"/>
</dbReference>
<keyword evidence="2" id="KW-1185">Reference proteome</keyword>
<protein>
    <submittedName>
        <fullName evidence="1">Uncharacterized protein</fullName>
    </submittedName>
</protein>
<accession>A0A562IAI9</accession>
<proteinExistence type="predicted"/>
<reference evidence="1 2" key="1">
    <citation type="submission" date="2019-07" db="EMBL/GenBank/DDBJ databases">
        <title>R&amp;d 2014.</title>
        <authorList>
            <person name="Klenk H.-P."/>
        </authorList>
    </citation>
    <scope>NUCLEOTIDE SEQUENCE [LARGE SCALE GENOMIC DNA]</scope>
    <source>
        <strain evidence="1 2">DSM 43868</strain>
    </source>
</reference>
<sequence length="150" mass="16277">MGIEYRLTLAGDIPLEQVASVVAPEGVEESALPGYPRLLSGGLEDELGYTVTVSGGSHGYFDAEDDDGTQWEWEPDAYVNVVFHMSKNDQPEAAIPTMVSAVGRVLASQAEDAALVLNGNWLLLTRVAGTVHKHRPSWWDNYGVGDTIFE</sequence>
<dbReference type="AlphaFoldDB" id="A0A562IAI9"/>
<name>A0A562IAI9_MICOL</name>
<evidence type="ECO:0000313" key="1">
    <source>
        <dbReference type="EMBL" id="TWH67735.1"/>
    </source>
</evidence>
<dbReference type="OrthoDB" id="3394433at2"/>
<dbReference type="NCBIfam" id="NF040657">
    <property type="entry name" value="immun_SitI3"/>
    <property type="match status" value="1"/>
</dbReference>
<dbReference type="EMBL" id="VLKE01000001">
    <property type="protein sequence ID" value="TWH67735.1"/>
    <property type="molecule type" value="Genomic_DNA"/>
</dbReference>
<organism evidence="1 2">
    <name type="scientific">Micromonospora olivasterospora</name>
    <dbReference type="NCBI Taxonomy" id="1880"/>
    <lineage>
        <taxon>Bacteria</taxon>
        <taxon>Bacillati</taxon>
        <taxon>Actinomycetota</taxon>
        <taxon>Actinomycetes</taxon>
        <taxon>Micromonosporales</taxon>
        <taxon>Micromonosporaceae</taxon>
        <taxon>Micromonospora</taxon>
    </lineage>
</organism>